<evidence type="ECO:0000313" key="2">
    <source>
        <dbReference type="EMBL" id="PBK87377.1"/>
    </source>
</evidence>
<feature type="region of interest" description="Disordered" evidence="1">
    <location>
        <begin position="1"/>
        <end position="115"/>
    </location>
</feature>
<accession>A0A2H3DE55</accession>
<organism evidence="2 3">
    <name type="scientific">Armillaria gallica</name>
    <name type="common">Bulbous honey fungus</name>
    <name type="synonym">Armillaria bulbosa</name>
    <dbReference type="NCBI Taxonomy" id="47427"/>
    <lineage>
        <taxon>Eukaryota</taxon>
        <taxon>Fungi</taxon>
        <taxon>Dikarya</taxon>
        <taxon>Basidiomycota</taxon>
        <taxon>Agaricomycotina</taxon>
        <taxon>Agaricomycetes</taxon>
        <taxon>Agaricomycetidae</taxon>
        <taxon>Agaricales</taxon>
        <taxon>Marasmiineae</taxon>
        <taxon>Physalacriaceae</taxon>
        <taxon>Armillaria</taxon>
    </lineage>
</organism>
<feature type="compositionally biased region" description="Basic residues" evidence="1">
    <location>
        <begin position="10"/>
        <end position="22"/>
    </location>
</feature>
<sequence length="463" mass="52143">MDPEPSSSTSRKRKIDRPRAKNVSRQSRGNSKKGGKGKNRASQADTDSSAADKEDEPLEKRPRTQASHKGFEVPDLMPLDDFDVSSRPGFSSERIPVGNDMTAEAATSQTASKHSYHPYVASTSAGALAEAAREVGKAISGAFQQYREPITHDTSFESPLALNPAKSLSVQTKKEQQKVLLRLRDLLGGAQKEATNQVSAVACSITAFHVNLAGTPTNCPWNRSAAQVFITDHMERYHSGSEDALLRKSILSMFHQRIARLRREWLERNKQEENQRLCLAAATAESQKMCRKKAYHKLHERRQKLANRVPELNRHSQLLTALGPEGMSSDEEADGTFEIQSPNWRSPELNQLLKQFDEIDVIISTREFEQDGCTLIPDVRHWRGSITASKKFVSGLPRNAYEAKWLNGLQENYVRVFVRPRADEHQFDNAGLERYDWSMPAAGLNSQVQQFREEYDFQSVYGQ</sequence>
<proteinExistence type="predicted"/>
<dbReference type="OrthoDB" id="3224221at2759"/>
<gene>
    <name evidence="2" type="ORF">ARMGADRAFT_1034930</name>
</gene>
<feature type="compositionally biased region" description="Low complexity" evidence="1">
    <location>
        <begin position="40"/>
        <end position="49"/>
    </location>
</feature>
<keyword evidence="3" id="KW-1185">Reference proteome</keyword>
<evidence type="ECO:0000256" key="1">
    <source>
        <dbReference type="SAM" id="MobiDB-lite"/>
    </source>
</evidence>
<reference evidence="3" key="1">
    <citation type="journal article" date="2017" name="Nat. Ecol. Evol.">
        <title>Genome expansion and lineage-specific genetic innovations in the forest pathogenic fungi Armillaria.</title>
        <authorList>
            <person name="Sipos G."/>
            <person name="Prasanna A.N."/>
            <person name="Walter M.C."/>
            <person name="O'Connor E."/>
            <person name="Balint B."/>
            <person name="Krizsan K."/>
            <person name="Kiss B."/>
            <person name="Hess J."/>
            <person name="Varga T."/>
            <person name="Slot J."/>
            <person name="Riley R."/>
            <person name="Boka B."/>
            <person name="Rigling D."/>
            <person name="Barry K."/>
            <person name="Lee J."/>
            <person name="Mihaltcheva S."/>
            <person name="LaButti K."/>
            <person name="Lipzen A."/>
            <person name="Waldron R."/>
            <person name="Moloney N.M."/>
            <person name="Sperisen C."/>
            <person name="Kredics L."/>
            <person name="Vagvoelgyi C."/>
            <person name="Patrignani A."/>
            <person name="Fitzpatrick D."/>
            <person name="Nagy I."/>
            <person name="Doyle S."/>
            <person name="Anderson J.B."/>
            <person name="Grigoriev I.V."/>
            <person name="Gueldener U."/>
            <person name="Muensterkoetter M."/>
            <person name="Nagy L.G."/>
        </authorList>
    </citation>
    <scope>NUCLEOTIDE SEQUENCE [LARGE SCALE GENOMIC DNA]</scope>
    <source>
        <strain evidence="3">Ar21-2</strain>
    </source>
</reference>
<dbReference type="STRING" id="47427.A0A2H3DE55"/>
<dbReference type="EMBL" id="KZ293679">
    <property type="protein sequence ID" value="PBK87377.1"/>
    <property type="molecule type" value="Genomic_DNA"/>
</dbReference>
<evidence type="ECO:0000313" key="3">
    <source>
        <dbReference type="Proteomes" id="UP000217790"/>
    </source>
</evidence>
<feature type="compositionally biased region" description="Basic residues" evidence="1">
    <location>
        <begin position="30"/>
        <end position="39"/>
    </location>
</feature>
<name>A0A2H3DE55_ARMGA</name>
<dbReference type="InParanoid" id="A0A2H3DE55"/>
<dbReference type="Proteomes" id="UP000217790">
    <property type="component" value="Unassembled WGS sequence"/>
</dbReference>
<dbReference type="AlphaFoldDB" id="A0A2H3DE55"/>
<protein>
    <submittedName>
        <fullName evidence="2">Uncharacterized protein</fullName>
    </submittedName>
</protein>